<evidence type="ECO:0000256" key="6">
    <source>
        <dbReference type="ARBA" id="ARBA00022840"/>
    </source>
</evidence>
<evidence type="ECO:0000256" key="2">
    <source>
        <dbReference type="ARBA" id="ARBA00022527"/>
    </source>
</evidence>
<keyword evidence="2" id="KW-0723">Serine/threonine-protein kinase</keyword>
<evidence type="ECO:0000256" key="5">
    <source>
        <dbReference type="ARBA" id="ARBA00022777"/>
    </source>
</evidence>
<feature type="domain" description="Protein kinase" evidence="9">
    <location>
        <begin position="28"/>
        <end position="289"/>
    </location>
</feature>
<keyword evidence="11" id="KW-1185">Reference proteome</keyword>
<dbReference type="InterPro" id="IPR017441">
    <property type="entry name" value="Protein_kinase_ATP_BS"/>
</dbReference>
<accession>A0ABP3NGW1</accession>
<dbReference type="InterPro" id="IPR000719">
    <property type="entry name" value="Prot_kinase_dom"/>
</dbReference>
<evidence type="ECO:0000256" key="8">
    <source>
        <dbReference type="SAM" id="MobiDB-lite"/>
    </source>
</evidence>
<dbReference type="PROSITE" id="PS00107">
    <property type="entry name" value="PROTEIN_KINASE_ATP"/>
    <property type="match status" value="1"/>
</dbReference>
<keyword evidence="4 7" id="KW-0547">Nucleotide-binding</keyword>
<evidence type="ECO:0000256" key="7">
    <source>
        <dbReference type="PROSITE-ProRule" id="PRU10141"/>
    </source>
</evidence>
<protein>
    <recommendedName>
        <fullName evidence="1">non-specific serine/threonine protein kinase</fullName>
        <ecNumber evidence="1">2.7.11.1</ecNumber>
    </recommendedName>
</protein>
<evidence type="ECO:0000256" key="1">
    <source>
        <dbReference type="ARBA" id="ARBA00012513"/>
    </source>
</evidence>
<evidence type="ECO:0000256" key="4">
    <source>
        <dbReference type="ARBA" id="ARBA00022741"/>
    </source>
</evidence>
<comment type="caution">
    <text evidence="10">The sequence shown here is derived from an EMBL/GenBank/DDBJ whole genome shotgun (WGS) entry which is preliminary data.</text>
</comment>
<evidence type="ECO:0000256" key="3">
    <source>
        <dbReference type="ARBA" id="ARBA00022679"/>
    </source>
</evidence>
<dbReference type="EMBL" id="BAAAHD010000001">
    <property type="protein sequence ID" value="GAA0543693.1"/>
    <property type="molecule type" value="Genomic_DNA"/>
</dbReference>
<dbReference type="InterPro" id="IPR011009">
    <property type="entry name" value="Kinase-like_dom_sf"/>
</dbReference>
<dbReference type="Pfam" id="PF00069">
    <property type="entry name" value="Pkinase"/>
    <property type="match status" value="1"/>
</dbReference>
<evidence type="ECO:0000313" key="10">
    <source>
        <dbReference type="EMBL" id="GAA0543693.1"/>
    </source>
</evidence>
<dbReference type="CDD" id="cd14014">
    <property type="entry name" value="STKc_PknB_like"/>
    <property type="match status" value="1"/>
</dbReference>
<dbReference type="SMART" id="SM00220">
    <property type="entry name" value="S_TKc"/>
    <property type="match status" value="1"/>
</dbReference>
<keyword evidence="6 7" id="KW-0067">ATP-binding</keyword>
<dbReference type="Gene3D" id="3.30.200.20">
    <property type="entry name" value="Phosphorylase Kinase, domain 1"/>
    <property type="match status" value="1"/>
</dbReference>
<proteinExistence type="predicted"/>
<dbReference type="SUPFAM" id="SSF56112">
    <property type="entry name" value="Protein kinase-like (PK-like)"/>
    <property type="match status" value="1"/>
</dbReference>
<evidence type="ECO:0000313" key="11">
    <source>
        <dbReference type="Proteomes" id="UP001501427"/>
    </source>
</evidence>
<keyword evidence="3" id="KW-0808">Transferase</keyword>
<feature type="compositionally biased region" description="Polar residues" evidence="8">
    <location>
        <begin position="299"/>
        <end position="322"/>
    </location>
</feature>
<dbReference type="PANTHER" id="PTHR43289">
    <property type="entry name" value="MITOGEN-ACTIVATED PROTEIN KINASE KINASE KINASE 20-RELATED"/>
    <property type="match status" value="1"/>
</dbReference>
<dbReference type="EC" id="2.7.11.1" evidence="1"/>
<reference evidence="11" key="1">
    <citation type="journal article" date="2019" name="Int. J. Syst. Evol. Microbiol.">
        <title>The Global Catalogue of Microorganisms (GCM) 10K type strain sequencing project: providing services to taxonomists for standard genome sequencing and annotation.</title>
        <authorList>
            <consortium name="The Broad Institute Genomics Platform"/>
            <consortium name="The Broad Institute Genome Sequencing Center for Infectious Disease"/>
            <person name="Wu L."/>
            <person name="Ma J."/>
        </authorList>
    </citation>
    <scope>NUCLEOTIDE SEQUENCE [LARGE SCALE GENOMIC DNA]</scope>
    <source>
        <strain evidence="11">JCM 10667</strain>
    </source>
</reference>
<dbReference type="Gene3D" id="1.10.510.10">
    <property type="entry name" value="Transferase(Phosphotransferase) domain 1"/>
    <property type="match status" value="1"/>
</dbReference>
<gene>
    <name evidence="10" type="ORF">GCM10009546_02180</name>
</gene>
<dbReference type="PROSITE" id="PS50011">
    <property type="entry name" value="PROTEIN_KINASE_DOM"/>
    <property type="match status" value="1"/>
</dbReference>
<dbReference type="PANTHER" id="PTHR43289:SF6">
    <property type="entry name" value="SERINE_THREONINE-PROTEIN KINASE NEKL-3"/>
    <property type="match status" value="1"/>
</dbReference>
<feature type="region of interest" description="Disordered" evidence="8">
    <location>
        <begin position="295"/>
        <end position="322"/>
    </location>
</feature>
<feature type="binding site" evidence="7">
    <location>
        <position position="57"/>
    </location>
    <ligand>
        <name>ATP</name>
        <dbReference type="ChEBI" id="CHEBI:30616"/>
    </ligand>
</feature>
<keyword evidence="5" id="KW-0418">Kinase</keyword>
<dbReference type="Proteomes" id="UP001501427">
    <property type="component" value="Unassembled WGS sequence"/>
</dbReference>
<evidence type="ECO:0000259" key="9">
    <source>
        <dbReference type="PROSITE" id="PS50011"/>
    </source>
</evidence>
<organism evidence="10 11">
    <name type="scientific">Actinomadura livida</name>
    <dbReference type="NCBI Taxonomy" id="79909"/>
    <lineage>
        <taxon>Bacteria</taxon>
        <taxon>Bacillati</taxon>
        <taxon>Actinomycetota</taxon>
        <taxon>Actinomycetes</taxon>
        <taxon>Streptosporangiales</taxon>
        <taxon>Thermomonosporaceae</taxon>
        <taxon>Actinomadura</taxon>
    </lineage>
</organism>
<name>A0ABP3NGW1_9ACTN</name>
<sequence>MEAIQVAARLGYREDAMVQAGDTLADRYLLEGRLGRGGMGEVWRAVDQRLSRSVAIKLLLNVSVSADLVERFRREATITANLQHPGITVVHDIAQHDGQLFIVMELLDGTDLGAVLDKAPTGIPIGQAVSLTLQAAQALAAAHAQGVVHRDVKPANLFQVTGGRVKICDFGIARAADSTGLTAAGQFIGTPAYASPEQCCGRKLDGRSDLYSLGCVLYALLTGQAPFPSDQAPAMLIHQHLNLPPSSPRIHRADIPVELDRLILSLLAKDPNNRPGGAETVASILDTLFERSPGASLPNLPTTLPDSSHASTPSSQPPQVVMSGSGQNITATFYTGGEQQKIEIGAGLPGWKGLFNQAWNELMTNGLWIGYPSTEVYAAGPGVVQHFESHESLFGWVLCALPPYQRPVAVAGEIWQALEAAGSGIPNGDGFRAVGLPAPDREATRKVESNVARVELTGGRWREGVLLRDVDGKNWRWEPVPHFTTNRTPASKLWTSNQADRLRIRALATLPWASYNELRITPQRRRDLHLALPTSVLTSTITAFTVRRGAELAVQVWERGPNRNALDALSYSATITTSQGAPALTAEVMMTLGSATDSSVVACTELRIEDLAAWGEALGAPGGHVPQDLRLSLKEVVEFLTIAWHTATEVLPAAVTDMSTDHRWTDPPTVQLQLITERDFNQKLALQAPLDEYIDLSPFGESDQGPFHELLVTIISTPILTSQERTTLTQKAVIDMAQRYGFLDATEEIL</sequence>